<keyword evidence="4" id="KW-1185">Reference proteome</keyword>
<dbReference type="AlphaFoldDB" id="A0A2I0VHU2"/>
<gene>
    <name evidence="3" type="ORF">MA16_Dca028248</name>
</gene>
<dbReference type="InterPro" id="IPR025558">
    <property type="entry name" value="DUF4283"/>
</dbReference>
<evidence type="ECO:0000256" key="1">
    <source>
        <dbReference type="SAM" id="MobiDB-lite"/>
    </source>
</evidence>
<dbReference type="GO" id="GO:0004527">
    <property type="term" value="F:exonuclease activity"/>
    <property type="evidence" value="ECO:0007669"/>
    <property type="project" value="UniProtKB-KW"/>
</dbReference>
<evidence type="ECO:0000313" key="4">
    <source>
        <dbReference type="Proteomes" id="UP000233837"/>
    </source>
</evidence>
<feature type="region of interest" description="Disordered" evidence="1">
    <location>
        <begin position="388"/>
        <end position="464"/>
    </location>
</feature>
<accession>A0A2I0VHU2</accession>
<dbReference type="PANTHER" id="PTHR31286:SF165">
    <property type="entry name" value="DUF4283 DOMAIN-CONTAINING PROTEIN"/>
    <property type="match status" value="1"/>
</dbReference>
<keyword evidence="3" id="KW-0269">Exonuclease</keyword>
<feature type="compositionally biased region" description="Polar residues" evidence="1">
    <location>
        <begin position="275"/>
        <end position="294"/>
    </location>
</feature>
<feature type="compositionally biased region" description="Basic residues" evidence="1">
    <location>
        <begin position="446"/>
        <end position="464"/>
    </location>
</feature>
<keyword evidence="3" id="KW-0378">Hydrolase</keyword>
<organism evidence="3 4">
    <name type="scientific">Dendrobium catenatum</name>
    <dbReference type="NCBI Taxonomy" id="906689"/>
    <lineage>
        <taxon>Eukaryota</taxon>
        <taxon>Viridiplantae</taxon>
        <taxon>Streptophyta</taxon>
        <taxon>Embryophyta</taxon>
        <taxon>Tracheophyta</taxon>
        <taxon>Spermatophyta</taxon>
        <taxon>Magnoliopsida</taxon>
        <taxon>Liliopsida</taxon>
        <taxon>Asparagales</taxon>
        <taxon>Orchidaceae</taxon>
        <taxon>Epidendroideae</taxon>
        <taxon>Malaxideae</taxon>
        <taxon>Dendrobiinae</taxon>
        <taxon>Dendrobium</taxon>
    </lineage>
</organism>
<dbReference type="Pfam" id="PF14111">
    <property type="entry name" value="DUF4283"/>
    <property type="match status" value="1"/>
</dbReference>
<feature type="compositionally biased region" description="Polar residues" evidence="1">
    <location>
        <begin position="411"/>
        <end position="423"/>
    </location>
</feature>
<name>A0A2I0VHU2_9ASPA</name>
<proteinExistence type="predicted"/>
<dbReference type="Proteomes" id="UP000233837">
    <property type="component" value="Unassembled WGS sequence"/>
</dbReference>
<evidence type="ECO:0000313" key="3">
    <source>
        <dbReference type="EMBL" id="PKU62971.1"/>
    </source>
</evidence>
<feature type="domain" description="DUF4283" evidence="2">
    <location>
        <begin position="64"/>
        <end position="147"/>
    </location>
</feature>
<feature type="region of interest" description="Disordered" evidence="1">
    <location>
        <begin position="251"/>
        <end position="294"/>
    </location>
</feature>
<evidence type="ECO:0000259" key="2">
    <source>
        <dbReference type="Pfam" id="PF14111"/>
    </source>
</evidence>
<feature type="compositionally biased region" description="Low complexity" evidence="1">
    <location>
        <begin position="427"/>
        <end position="445"/>
    </location>
</feature>
<dbReference type="STRING" id="906689.A0A2I0VHU2"/>
<reference evidence="3 4" key="2">
    <citation type="journal article" date="2017" name="Nature">
        <title>The Apostasia genome and the evolution of orchids.</title>
        <authorList>
            <person name="Zhang G.Q."/>
            <person name="Liu K.W."/>
            <person name="Li Z."/>
            <person name="Lohaus R."/>
            <person name="Hsiao Y.Y."/>
            <person name="Niu S.C."/>
            <person name="Wang J.Y."/>
            <person name="Lin Y.C."/>
            <person name="Xu Q."/>
            <person name="Chen L.J."/>
            <person name="Yoshida K."/>
            <person name="Fujiwara S."/>
            <person name="Wang Z.W."/>
            <person name="Zhang Y.Q."/>
            <person name="Mitsuda N."/>
            <person name="Wang M."/>
            <person name="Liu G.H."/>
            <person name="Pecoraro L."/>
            <person name="Huang H.X."/>
            <person name="Xiao X.J."/>
            <person name="Lin M."/>
            <person name="Wu X.Y."/>
            <person name="Wu W.L."/>
            <person name="Chen Y.Y."/>
            <person name="Chang S.B."/>
            <person name="Sakamoto S."/>
            <person name="Ohme-Takagi M."/>
            <person name="Yagi M."/>
            <person name="Zeng S.J."/>
            <person name="Shen C.Y."/>
            <person name="Yeh C.M."/>
            <person name="Luo Y.B."/>
            <person name="Tsai W.C."/>
            <person name="Van de Peer Y."/>
            <person name="Liu Z.J."/>
        </authorList>
    </citation>
    <scope>NUCLEOTIDE SEQUENCE [LARGE SCALE GENOMIC DNA]</scope>
    <source>
        <tissue evidence="3">The whole plant</tissue>
    </source>
</reference>
<dbReference type="EMBL" id="KZ504177">
    <property type="protein sequence ID" value="PKU62971.1"/>
    <property type="molecule type" value="Genomic_DNA"/>
</dbReference>
<sequence length="464" mass="50468">MALLPSDFPPLTGSSLLGAAPILPPISYASNLAAPSSSRDDWPLTFVKPAKKLSFVPNELNEGKEIWNLSLVGYSLGPRPYYERLLASMEKLWKLKGSLSLLSLADDFFLLKFTAVEDYDLVWSGGPWFLLGRPFILQRWNPKFQPTRDESASIPLWIKVLNLPLALWTPAGISKIASFVGEPLYVDTLTAKRTRLTFARICVKVDKDSELPEIIPLEIDGVDLNLTVVYDWKPSKCEGCGSLVHNFTLCPKNPNPKPTLPPKAVFRGRSKSRNPTKSQRPPSRSKPNAPSSTPAAQLILHSSKAIAQSDLPPTADIAATSTPSALDPHLLDCSITLPSDPILTNPPLPNLNLPQAASPSSSFHSNHANLLPPMVILANSFGSLPVEDPNAEDARVENPDGNLICEEDFSSSHNVEGNVTEKQINFKGSPSTSSTSTKVSIQSKSPSKKGKSKPKTAKKAKPYK</sequence>
<dbReference type="InterPro" id="IPR040256">
    <property type="entry name" value="At4g02000-like"/>
</dbReference>
<keyword evidence="3" id="KW-0540">Nuclease</keyword>
<protein>
    <submittedName>
        <fullName evidence="3">RNA exonuclease 1</fullName>
    </submittedName>
</protein>
<dbReference type="PANTHER" id="PTHR31286">
    <property type="entry name" value="GLYCINE-RICH CELL WALL STRUCTURAL PROTEIN 1.8-LIKE"/>
    <property type="match status" value="1"/>
</dbReference>
<reference evidence="3 4" key="1">
    <citation type="journal article" date="2016" name="Sci. Rep.">
        <title>The Dendrobium catenatum Lindl. genome sequence provides insights into polysaccharide synthase, floral development and adaptive evolution.</title>
        <authorList>
            <person name="Zhang G.Q."/>
            <person name="Xu Q."/>
            <person name="Bian C."/>
            <person name="Tsai W.C."/>
            <person name="Yeh C.M."/>
            <person name="Liu K.W."/>
            <person name="Yoshida K."/>
            <person name="Zhang L.S."/>
            <person name="Chang S.B."/>
            <person name="Chen F."/>
            <person name="Shi Y."/>
            <person name="Su Y.Y."/>
            <person name="Zhang Y.Q."/>
            <person name="Chen L.J."/>
            <person name="Yin Y."/>
            <person name="Lin M."/>
            <person name="Huang H."/>
            <person name="Deng H."/>
            <person name="Wang Z.W."/>
            <person name="Zhu S.L."/>
            <person name="Zhao X."/>
            <person name="Deng C."/>
            <person name="Niu S.C."/>
            <person name="Huang J."/>
            <person name="Wang M."/>
            <person name="Liu G.H."/>
            <person name="Yang H.J."/>
            <person name="Xiao X.J."/>
            <person name="Hsiao Y.Y."/>
            <person name="Wu W.L."/>
            <person name="Chen Y.Y."/>
            <person name="Mitsuda N."/>
            <person name="Ohme-Takagi M."/>
            <person name="Luo Y.B."/>
            <person name="Van de Peer Y."/>
            <person name="Liu Z.J."/>
        </authorList>
    </citation>
    <scope>NUCLEOTIDE SEQUENCE [LARGE SCALE GENOMIC DNA]</scope>
    <source>
        <tissue evidence="3">The whole plant</tissue>
    </source>
</reference>